<gene>
    <name evidence="1" type="ORF">UFOVP777_8</name>
</gene>
<evidence type="ECO:0000313" key="1">
    <source>
        <dbReference type="EMBL" id="CAB4161868.1"/>
    </source>
</evidence>
<organism evidence="1">
    <name type="scientific">uncultured Caudovirales phage</name>
    <dbReference type="NCBI Taxonomy" id="2100421"/>
    <lineage>
        <taxon>Viruses</taxon>
        <taxon>Duplodnaviria</taxon>
        <taxon>Heunggongvirae</taxon>
        <taxon>Uroviricota</taxon>
        <taxon>Caudoviricetes</taxon>
        <taxon>Peduoviridae</taxon>
        <taxon>Maltschvirus</taxon>
        <taxon>Maltschvirus maltsch</taxon>
    </lineage>
</organism>
<dbReference type="EMBL" id="LR796723">
    <property type="protein sequence ID" value="CAB4161868.1"/>
    <property type="molecule type" value="Genomic_DNA"/>
</dbReference>
<evidence type="ECO:0008006" key="2">
    <source>
        <dbReference type="Google" id="ProtNLM"/>
    </source>
</evidence>
<proteinExistence type="predicted"/>
<dbReference type="Pfam" id="PF16510">
    <property type="entry name" value="P22_portal"/>
    <property type="match status" value="1"/>
</dbReference>
<name>A0A6J5NXW2_9CAUD</name>
<protein>
    <recommendedName>
        <fullName evidence="2">Head-to-tail connector protein, podovirus-type</fullName>
    </recommendedName>
</protein>
<reference evidence="1" key="1">
    <citation type="submission" date="2020-04" db="EMBL/GenBank/DDBJ databases">
        <authorList>
            <person name="Chiriac C."/>
            <person name="Salcher M."/>
            <person name="Ghai R."/>
            <person name="Kavagutti S V."/>
        </authorList>
    </citation>
    <scope>NUCLEOTIDE SEQUENCE</scope>
</reference>
<dbReference type="InterPro" id="IPR032427">
    <property type="entry name" value="P22_portal"/>
</dbReference>
<accession>A0A6J5NXW2</accession>
<sequence length="633" mass="70788">MQDLSQPDDVPLQEEDGATLEYPDISSDIDEAINLMQPYVYRWNRCLEFTRGNQSYITDQPTYQYGTAGGRRKKVPVQINKLLPLYRNIQSRLETAYPSMAVLPASDSPDDLLKSRSGEQTLRYLWSALKVKAELSKMTKWLILTGNVGMHEFYDASKDSVELQILRPHDMVFEPYVTDPEESEWVCIRCYASKHELLKLYPESKEAIEEYAPSPITRTSGPQQQPKNRVEYRQIYWNDGRRAIALGGHYLWKGSTPEGIQPVQLVRYTEVSGFLWGIGLIEPNLDLQILYNETRGQIIRNIKKMANPAILCPEGSLRDPGKAFTGDEGEKVWINQGFQNPTAFSNNPLPQYALEEPTRLDLEIQDSSGIHSVSLGKRQSGVSSGKAINALAQNDMSQLQMTQEAIERGVTLVAQCLLVLVQAHYTQNKMVRMLDVATGTVVFQELRVTDIVGTPEIFLEAGTLFRTEAQDREAKIYDMLEAGLITPDQAKELISFRLMPLDVSEKMNQLRHAKDLLEAVVKLGAPMEVYPGEDNAVIKQVFKSFMDSVPYYQLTPERQNQVSAAYRVLLGNPSPQLGNKVPMPAGAPPPMDPLNEAVQGAGEKMLQSNEALLQKNDAVEAMGDAGSGLVAGQ</sequence>